<organism evidence="2 3">
    <name type="scientific">Prosthecobacter debontii</name>
    <dbReference type="NCBI Taxonomy" id="48467"/>
    <lineage>
        <taxon>Bacteria</taxon>
        <taxon>Pseudomonadati</taxon>
        <taxon>Verrucomicrobiota</taxon>
        <taxon>Verrucomicrobiia</taxon>
        <taxon>Verrucomicrobiales</taxon>
        <taxon>Verrucomicrobiaceae</taxon>
        <taxon>Prosthecobacter</taxon>
    </lineage>
</organism>
<dbReference type="Proteomes" id="UP000190774">
    <property type="component" value="Unassembled WGS sequence"/>
</dbReference>
<dbReference type="EMBL" id="FUYE01000004">
    <property type="protein sequence ID" value="SKA88993.1"/>
    <property type="molecule type" value="Genomic_DNA"/>
</dbReference>
<feature type="region of interest" description="Disordered" evidence="1">
    <location>
        <begin position="16"/>
        <end position="59"/>
    </location>
</feature>
<dbReference type="STRING" id="48467.SAMN02745166_01520"/>
<accession>A0A1T4XHT1</accession>
<proteinExistence type="predicted"/>
<keyword evidence="3" id="KW-1185">Reference proteome</keyword>
<evidence type="ECO:0000313" key="3">
    <source>
        <dbReference type="Proteomes" id="UP000190774"/>
    </source>
</evidence>
<name>A0A1T4XHT1_9BACT</name>
<evidence type="ECO:0000256" key="1">
    <source>
        <dbReference type="SAM" id="MobiDB-lite"/>
    </source>
</evidence>
<gene>
    <name evidence="2" type="ORF">SAMN02745166_01520</name>
</gene>
<evidence type="ECO:0000313" key="2">
    <source>
        <dbReference type="EMBL" id="SKA88993.1"/>
    </source>
</evidence>
<dbReference type="AlphaFoldDB" id="A0A1T4XHT1"/>
<protein>
    <submittedName>
        <fullName evidence="2">Uncharacterized protein</fullName>
    </submittedName>
</protein>
<sequence length="125" mass="14000">MASHLVTHPFYQKTAQAERPEREYGGAYLPSFPRTTKSRKRWGSLGSRRGLGRPTSKTKQVQCLVTSLRSAYTRSGRATARAVGKRARVEDFFFASITACWDNVLPPRTDLSFIFSLASVNPCEV</sequence>
<reference evidence="3" key="1">
    <citation type="submission" date="2017-02" db="EMBL/GenBank/DDBJ databases">
        <authorList>
            <person name="Varghese N."/>
            <person name="Submissions S."/>
        </authorList>
    </citation>
    <scope>NUCLEOTIDE SEQUENCE [LARGE SCALE GENOMIC DNA]</scope>
    <source>
        <strain evidence="3">ATCC 700200</strain>
    </source>
</reference>